<keyword evidence="8" id="KW-0406">Ion transport</keyword>
<proteinExistence type="predicted"/>
<evidence type="ECO:0000256" key="5">
    <source>
        <dbReference type="ARBA" id="ARBA00022882"/>
    </source>
</evidence>
<protein>
    <submittedName>
        <fullName evidence="14">Inward rectifier potassium channel</fullName>
    </submittedName>
</protein>
<evidence type="ECO:0000259" key="13">
    <source>
        <dbReference type="Pfam" id="PF17655"/>
    </source>
</evidence>
<gene>
    <name evidence="14" type="ORF">IQ13_0826</name>
</gene>
<evidence type="ECO:0000256" key="4">
    <source>
        <dbReference type="ARBA" id="ARBA00022692"/>
    </source>
</evidence>
<evidence type="ECO:0000313" key="15">
    <source>
        <dbReference type="Proteomes" id="UP000316167"/>
    </source>
</evidence>
<dbReference type="GO" id="GO:0034702">
    <property type="term" value="C:monoatomic ion channel complex"/>
    <property type="evidence" value="ECO:0007669"/>
    <property type="project" value="UniProtKB-KW"/>
</dbReference>
<dbReference type="Pfam" id="PF17655">
    <property type="entry name" value="IRK_C"/>
    <property type="match status" value="1"/>
</dbReference>
<dbReference type="OrthoDB" id="9813518at2"/>
<dbReference type="InterPro" id="IPR016449">
    <property type="entry name" value="K_chnl_inward-rec_Kir"/>
</dbReference>
<dbReference type="RefSeq" id="WP_144884755.1">
    <property type="nucleotide sequence ID" value="NZ_VLLE01000002.1"/>
</dbReference>
<dbReference type="GO" id="GO:0005242">
    <property type="term" value="F:inward rectifier potassium channel activity"/>
    <property type="evidence" value="ECO:0007669"/>
    <property type="project" value="InterPro"/>
</dbReference>
<dbReference type="InterPro" id="IPR013099">
    <property type="entry name" value="K_chnl_dom"/>
</dbReference>
<comment type="subcellular location">
    <subcellularLocation>
        <location evidence="1">Membrane</location>
        <topology evidence="1">Multi-pass membrane protein</topology>
    </subcellularLocation>
</comment>
<evidence type="ECO:0000256" key="1">
    <source>
        <dbReference type="ARBA" id="ARBA00004141"/>
    </source>
</evidence>
<feature type="domain" description="Potassium channel" evidence="12">
    <location>
        <begin position="75"/>
        <end position="152"/>
    </location>
</feature>
<dbReference type="Pfam" id="PF07885">
    <property type="entry name" value="Ion_trans_2"/>
    <property type="match status" value="1"/>
</dbReference>
<dbReference type="InterPro" id="IPR013518">
    <property type="entry name" value="K_chnl_inward-rec_Kir_cyto"/>
</dbReference>
<keyword evidence="6" id="KW-0630">Potassium</keyword>
<dbReference type="EMBL" id="VLLE01000002">
    <property type="protein sequence ID" value="TWI85663.1"/>
    <property type="molecule type" value="Genomic_DNA"/>
</dbReference>
<dbReference type="GO" id="GO:0005886">
    <property type="term" value="C:plasma membrane"/>
    <property type="evidence" value="ECO:0007669"/>
    <property type="project" value="TreeGrafter"/>
</dbReference>
<reference evidence="14 15" key="1">
    <citation type="journal article" date="2015" name="Stand. Genomic Sci.">
        <title>Genomic Encyclopedia of Bacterial and Archaeal Type Strains, Phase III: the genomes of soil and plant-associated and newly described type strains.</title>
        <authorList>
            <person name="Whitman W.B."/>
            <person name="Woyke T."/>
            <person name="Klenk H.P."/>
            <person name="Zhou Y."/>
            <person name="Lilburn T.G."/>
            <person name="Beck B.J."/>
            <person name="De Vos P."/>
            <person name="Vandamme P."/>
            <person name="Eisen J.A."/>
            <person name="Garrity G."/>
            <person name="Hugenholtz P."/>
            <person name="Kyrpides N.C."/>
        </authorList>
    </citation>
    <scope>NUCLEOTIDE SEQUENCE [LARGE SCALE GENOMIC DNA]</scope>
    <source>
        <strain evidence="14 15">CGMCC 1.7271</strain>
    </source>
</reference>
<evidence type="ECO:0000256" key="3">
    <source>
        <dbReference type="ARBA" id="ARBA00022538"/>
    </source>
</evidence>
<comment type="caution">
    <text evidence="14">The sequence shown here is derived from an EMBL/GenBank/DDBJ whole genome shotgun (WGS) entry which is preliminary data.</text>
</comment>
<evidence type="ECO:0000259" key="12">
    <source>
        <dbReference type="Pfam" id="PF07885"/>
    </source>
</evidence>
<dbReference type="InterPro" id="IPR041647">
    <property type="entry name" value="IRK_C"/>
</dbReference>
<keyword evidence="10 14" id="KW-0407">Ion channel</keyword>
<dbReference type="SUPFAM" id="SSF81296">
    <property type="entry name" value="E set domains"/>
    <property type="match status" value="1"/>
</dbReference>
<name>A0A562SWW4_9BACT</name>
<keyword evidence="4 11" id="KW-0812">Transmembrane</keyword>
<evidence type="ECO:0000256" key="8">
    <source>
        <dbReference type="ARBA" id="ARBA00023065"/>
    </source>
</evidence>
<keyword evidence="9 11" id="KW-0472">Membrane</keyword>
<keyword evidence="3" id="KW-0633">Potassium transport</keyword>
<dbReference type="Gene3D" id="2.60.40.1400">
    <property type="entry name" value="G protein-activated inward rectifier potassium channel 1"/>
    <property type="match status" value="1"/>
</dbReference>
<dbReference type="Proteomes" id="UP000316167">
    <property type="component" value="Unassembled WGS sequence"/>
</dbReference>
<dbReference type="GO" id="GO:1990573">
    <property type="term" value="P:potassium ion import across plasma membrane"/>
    <property type="evidence" value="ECO:0007669"/>
    <property type="project" value="TreeGrafter"/>
</dbReference>
<dbReference type="GO" id="GO:0034765">
    <property type="term" value="P:regulation of monoatomic ion transmembrane transport"/>
    <property type="evidence" value="ECO:0007669"/>
    <property type="project" value="TreeGrafter"/>
</dbReference>
<dbReference type="PRINTS" id="PR00169">
    <property type="entry name" value="KCHANNEL"/>
</dbReference>
<evidence type="ECO:0000256" key="6">
    <source>
        <dbReference type="ARBA" id="ARBA00022958"/>
    </source>
</evidence>
<evidence type="ECO:0000256" key="2">
    <source>
        <dbReference type="ARBA" id="ARBA00022448"/>
    </source>
</evidence>
<evidence type="ECO:0000256" key="10">
    <source>
        <dbReference type="ARBA" id="ARBA00023303"/>
    </source>
</evidence>
<evidence type="ECO:0000256" key="7">
    <source>
        <dbReference type="ARBA" id="ARBA00022989"/>
    </source>
</evidence>
<keyword evidence="2" id="KW-0813">Transport</keyword>
<keyword evidence="7 11" id="KW-1133">Transmembrane helix</keyword>
<keyword evidence="15" id="KW-1185">Reference proteome</keyword>
<dbReference type="AlphaFoldDB" id="A0A562SWW4"/>
<dbReference type="PANTHER" id="PTHR11767">
    <property type="entry name" value="INWARD RECTIFIER POTASSIUM CHANNEL"/>
    <property type="match status" value="1"/>
</dbReference>
<dbReference type="InterPro" id="IPR014756">
    <property type="entry name" value="Ig_E-set"/>
</dbReference>
<dbReference type="PRINTS" id="PR01320">
    <property type="entry name" value="KIRCHANNEL"/>
</dbReference>
<feature type="transmembrane region" description="Helical" evidence="11">
    <location>
        <begin position="65"/>
        <end position="87"/>
    </location>
</feature>
<accession>A0A562SWW4</accession>
<evidence type="ECO:0000256" key="9">
    <source>
        <dbReference type="ARBA" id="ARBA00023136"/>
    </source>
</evidence>
<keyword evidence="5" id="KW-0851">Voltage-gated channel</keyword>
<feature type="domain" description="Inward rectifier potassium channel C-terminal" evidence="13">
    <location>
        <begin position="164"/>
        <end position="300"/>
    </location>
</feature>
<sequence length="324" mass="37294">MASTKGRLNRLAKENKETGLSVNSKQSGGRFFQKDGRPNIRFRGISYLQRFSVFQYMLKLPSWKFISLIAITYITVNLFFACVYFIVGVHHLGGMEEITVMGKFWEAFFFSTQTLSTVGYGHVFPDSLTSNTIAAFESFTGILMLALATGLIYGRFSQPKAYIKYSSIALFTPFREGYALMFRFAPFKEHFLTDVEVKVTCVMRYTENETERKNAFYSLDLELSKANTLTSNWTIVHSINEKSPFHQLTRKEIADAETEILVFVKGYDEEYANTVVSRSSYTYEEFIYGAKFDMMYEPSEDKSTTLLHMDKIDSYHEEKLPVSI</sequence>
<feature type="transmembrane region" description="Helical" evidence="11">
    <location>
        <begin position="133"/>
        <end position="154"/>
    </location>
</feature>
<evidence type="ECO:0000256" key="11">
    <source>
        <dbReference type="SAM" id="Phobius"/>
    </source>
</evidence>
<evidence type="ECO:0000313" key="14">
    <source>
        <dbReference type="EMBL" id="TWI85663.1"/>
    </source>
</evidence>
<dbReference type="Gene3D" id="1.10.287.70">
    <property type="match status" value="1"/>
</dbReference>
<organism evidence="14 15">
    <name type="scientific">Lacibacter cauensis</name>
    <dbReference type="NCBI Taxonomy" id="510947"/>
    <lineage>
        <taxon>Bacteria</taxon>
        <taxon>Pseudomonadati</taxon>
        <taxon>Bacteroidota</taxon>
        <taxon>Chitinophagia</taxon>
        <taxon>Chitinophagales</taxon>
        <taxon>Chitinophagaceae</taxon>
        <taxon>Lacibacter</taxon>
    </lineage>
</organism>
<dbReference type="SUPFAM" id="SSF81324">
    <property type="entry name" value="Voltage-gated potassium channels"/>
    <property type="match status" value="1"/>
</dbReference>